<keyword evidence="6" id="KW-1185">Reference proteome</keyword>
<dbReference type="PROSITE" id="PS00909">
    <property type="entry name" value="MR_MLE_2"/>
    <property type="match status" value="1"/>
</dbReference>
<dbReference type="InterPro" id="IPR029065">
    <property type="entry name" value="Enolase_C-like"/>
</dbReference>
<reference evidence="5 6" key="1">
    <citation type="submission" date="2019-03" db="EMBL/GenBank/DDBJ databases">
        <title>Genomic Encyclopedia of Type Strains, Phase IV (KMG-IV): sequencing the most valuable type-strain genomes for metagenomic binning, comparative biology and taxonomic classification.</title>
        <authorList>
            <person name="Goeker M."/>
        </authorList>
    </citation>
    <scope>NUCLEOTIDE SEQUENCE [LARGE SCALE GENOMIC DNA]</scope>
    <source>
        <strain evidence="5 6">DSM 24830</strain>
    </source>
</reference>
<dbReference type="AlphaFoldDB" id="A0A4R1ERK7"/>
<evidence type="ECO:0000313" key="6">
    <source>
        <dbReference type="Proteomes" id="UP000294887"/>
    </source>
</evidence>
<dbReference type="GO" id="GO:0000287">
    <property type="term" value="F:magnesium ion binding"/>
    <property type="evidence" value="ECO:0007669"/>
    <property type="project" value="TreeGrafter"/>
</dbReference>
<evidence type="ECO:0000259" key="4">
    <source>
        <dbReference type="SMART" id="SM00922"/>
    </source>
</evidence>
<dbReference type="GO" id="GO:0009063">
    <property type="term" value="P:amino acid catabolic process"/>
    <property type="evidence" value="ECO:0007669"/>
    <property type="project" value="InterPro"/>
</dbReference>
<dbReference type="InterPro" id="IPR018110">
    <property type="entry name" value="Mandel_Rmase/mucon_lact_enz_CS"/>
</dbReference>
<dbReference type="EMBL" id="SMFQ01000005">
    <property type="protein sequence ID" value="TCJ83110.1"/>
    <property type="molecule type" value="Genomic_DNA"/>
</dbReference>
<keyword evidence="3" id="KW-0460">Magnesium</keyword>
<evidence type="ECO:0000256" key="3">
    <source>
        <dbReference type="ARBA" id="ARBA00022842"/>
    </source>
</evidence>
<evidence type="ECO:0000256" key="2">
    <source>
        <dbReference type="ARBA" id="ARBA00022723"/>
    </source>
</evidence>
<evidence type="ECO:0000313" key="5">
    <source>
        <dbReference type="EMBL" id="TCJ83110.1"/>
    </source>
</evidence>
<dbReference type="InterPro" id="IPR029017">
    <property type="entry name" value="Enolase-like_N"/>
</dbReference>
<organism evidence="5 6">
    <name type="scientific">Cocleimonas flava</name>
    <dbReference type="NCBI Taxonomy" id="634765"/>
    <lineage>
        <taxon>Bacteria</taxon>
        <taxon>Pseudomonadati</taxon>
        <taxon>Pseudomonadota</taxon>
        <taxon>Gammaproteobacteria</taxon>
        <taxon>Thiotrichales</taxon>
        <taxon>Thiotrichaceae</taxon>
        <taxon>Cocleimonas</taxon>
    </lineage>
</organism>
<gene>
    <name evidence="5" type="ORF">EV695_3848</name>
</gene>
<dbReference type="CDD" id="cd03316">
    <property type="entry name" value="MR_like"/>
    <property type="match status" value="1"/>
</dbReference>
<dbReference type="Pfam" id="PF13378">
    <property type="entry name" value="MR_MLE_C"/>
    <property type="match status" value="1"/>
</dbReference>
<dbReference type="PANTHER" id="PTHR13794:SF58">
    <property type="entry name" value="MITOCHONDRIAL ENOLASE SUPERFAMILY MEMBER 1"/>
    <property type="match status" value="1"/>
</dbReference>
<dbReference type="Gene3D" id="3.20.20.120">
    <property type="entry name" value="Enolase-like C-terminal domain"/>
    <property type="match status" value="1"/>
</dbReference>
<dbReference type="GO" id="GO:0016052">
    <property type="term" value="P:carbohydrate catabolic process"/>
    <property type="evidence" value="ECO:0007669"/>
    <property type="project" value="TreeGrafter"/>
</dbReference>
<keyword evidence="2" id="KW-0479">Metal-binding</keyword>
<dbReference type="InterPro" id="IPR046945">
    <property type="entry name" value="RHMD-like"/>
</dbReference>
<dbReference type="PANTHER" id="PTHR13794">
    <property type="entry name" value="ENOLASE SUPERFAMILY, MANDELATE RACEMASE"/>
    <property type="match status" value="1"/>
</dbReference>
<protein>
    <submittedName>
        <fullName evidence="5">L-alanine-DL-glutamate epimerase-like enolase superfamily enzyme</fullName>
    </submittedName>
</protein>
<comment type="caution">
    <text evidence="5">The sequence shown here is derived from an EMBL/GenBank/DDBJ whole genome shotgun (WGS) entry which is preliminary data.</text>
</comment>
<dbReference type="SFLD" id="SFLDG00179">
    <property type="entry name" value="mandelate_racemase"/>
    <property type="match status" value="1"/>
</dbReference>
<dbReference type="InterPro" id="IPR013342">
    <property type="entry name" value="Mandelate_racemase_C"/>
</dbReference>
<evidence type="ECO:0000256" key="1">
    <source>
        <dbReference type="ARBA" id="ARBA00001946"/>
    </source>
</evidence>
<sequence>MINPHHKDLDLSITIKQLDVVIKRFKIETPVKTSFGTMTERPAVFVRIQDDQGAFGYGEIWCNFPACGADHRAKLFASEIIPRVQDKHFDSPRAAFEQITNSMHILALQTGEFGPIAQAICGLDIAIWDLVAKRHNIALHNLLNESTNDIDVYASGINPKNTGETVAKLQTMGHSRFKLKIGFGKETDLNNLQDARDTMSDGQELMVDVNQAWDIETALNELPDVQAFNPRWIEEPLRKDAPINDWMAFKESCTTNVAGGENFDDMLEFDQAIDGNWMDIFQPDVCKWGGITKGHEVAVKANQSGKVYCPHSLGGGIALAASAHILAASGSGVPGVLEVDNNHNPLREDVFPITPVDGQISLADLPGLGVETDVLDHYFKNPD</sequence>
<dbReference type="Gene3D" id="3.30.390.10">
    <property type="entry name" value="Enolase-like, N-terminal domain"/>
    <property type="match status" value="1"/>
</dbReference>
<proteinExistence type="predicted"/>
<dbReference type="GO" id="GO:0016836">
    <property type="term" value="F:hydro-lyase activity"/>
    <property type="evidence" value="ECO:0007669"/>
    <property type="project" value="TreeGrafter"/>
</dbReference>
<dbReference type="InterPro" id="IPR013341">
    <property type="entry name" value="Mandelate_racemase_N_dom"/>
</dbReference>
<dbReference type="RefSeq" id="WP_131907593.1">
    <property type="nucleotide sequence ID" value="NZ_BAAAFU010000007.1"/>
</dbReference>
<comment type="cofactor">
    <cofactor evidence="1">
        <name>Mg(2+)</name>
        <dbReference type="ChEBI" id="CHEBI:18420"/>
    </cofactor>
</comment>
<dbReference type="Proteomes" id="UP000294887">
    <property type="component" value="Unassembled WGS sequence"/>
</dbReference>
<dbReference type="InterPro" id="IPR036849">
    <property type="entry name" value="Enolase-like_C_sf"/>
</dbReference>
<dbReference type="Pfam" id="PF02746">
    <property type="entry name" value="MR_MLE_N"/>
    <property type="match status" value="1"/>
</dbReference>
<accession>A0A4R1ERK7</accession>
<dbReference type="SFLD" id="SFLDS00001">
    <property type="entry name" value="Enolase"/>
    <property type="match status" value="1"/>
</dbReference>
<name>A0A4R1ERK7_9GAMM</name>
<dbReference type="SUPFAM" id="SSF54826">
    <property type="entry name" value="Enolase N-terminal domain-like"/>
    <property type="match status" value="1"/>
</dbReference>
<feature type="domain" description="Mandelate racemase/muconate lactonizing enzyme C-terminal" evidence="4">
    <location>
        <begin position="159"/>
        <end position="257"/>
    </location>
</feature>
<dbReference type="OrthoDB" id="103536at2"/>
<dbReference type="SMART" id="SM00922">
    <property type="entry name" value="MR_MLE"/>
    <property type="match status" value="1"/>
</dbReference>
<dbReference type="SUPFAM" id="SSF51604">
    <property type="entry name" value="Enolase C-terminal domain-like"/>
    <property type="match status" value="1"/>
</dbReference>